<dbReference type="Proteomes" id="UP001642540">
    <property type="component" value="Unassembled WGS sequence"/>
</dbReference>
<proteinExistence type="predicted"/>
<feature type="coiled-coil region" evidence="1">
    <location>
        <begin position="230"/>
        <end position="257"/>
    </location>
</feature>
<gene>
    <name evidence="3" type="ORF">ODALV1_LOCUS12074</name>
</gene>
<evidence type="ECO:0000313" key="3">
    <source>
        <dbReference type="EMBL" id="CAL8105474.1"/>
    </source>
</evidence>
<reference evidence="3 4" key="1">
    <citation type="submission" date="2024-08" db="EMBL/GenBank/DDBJ databases">
        <authorList>
            <person name="Cucini C."/>
            <person name="Frati F."/>
        </authorList>
    </citation>
    <scope>NUCLEOTIDE SEQUENCE [LARGE SCALE GENOMIC DNA]</scope>
</reference>
<evidence type="ECO:0000313" key="4">
    <source>
        <dbReference type="Proteomes" id="UP001642540"/>
    </source>
</evidence>
<comment type="caution">
    <text evidence="3">The sequence shown here is derived from an EMBL/GenBank/DDBJ whole genome shotgun (WGS) entry which is preliminary data.</text>
</comment>
<name>A0ABP1QQX9_9HEXA</name>
<evidence type="ECO:0000256" key="1">
    <source>
        <dbReference type="SAM" id="Coils"/>
    </source>
</evidence>
<keyword evidence="1" id="KW-0175">Coiled coil</keyword>
<organism evidence="3 4">
    <name type="scientific">Orchesella dallaii</name>
    <dbReference type="NCBI Taxonomy" id="48710"/>
    <lineage>
        <taxon>Eukaryota</taxon>
        <taxon>Metazoa</taxon>
        <taxon>Ecdysozoa</taxon>
        <taxon>Arthropoda</taxon>
        <taxon>Hexapoda</taxon>
        <taxon>Collembola</taxon>
        <taxon>Entomobryomorpha</taxon>
        <taxon>Entomobryoidea</taxon>
        <taxon>Orchesellidae</taxon>
        <taxon>Orchesellinae</taxon>
        <taxon>Orchesella</taxon>
    </lineage>
</organism>
<accession>A0ABP1QQX9</accession>
<feature type="compositionally biased region" description="Polar residues" evidence="2">
    <location>
        <begin position="1"/>
        <end position="12"/>
    </location>
</feature>
<keyword evidence="4" id="KW-1185">Reference proteome</keyword>
<feature type="region of interest" description="Disordered" evidence="2">
    <location>
        <begin position="1"/>
        <end position="39"/>
    </location>
</feature>
<sequence>MDRFRNPQQQPRYPTHHPLYPRGPLPNNNMNPWDPSLVPVQPTNSKSVPIKDFLTVLDRTQICENQNKLLQDKNNELQKRIAELETIRHETSVRHALETNKAIAEARMWKEEYSKVKLKCENLIRKRNEMSSKMVESENEITNLNSKIQAEEKKKSRAFLYSFHLAEDSTAIEEEFEVPRHTSAHKKELGGQQKEFKKKLEDCSDRDAFETEMQLYIELATKWGVLMKDNVDIQKQMDKLKQENSKLLADLKTKNEKMECSPECQFEQENQGLWKLVRQLKQSNDSEVILPKRRRKMEHERVDKMNLLHVDFITFGEKLYNILLY</sequence>
<dbReference type="EMBL" id="CAXLJM020000036">
    <property type="protein sequence ID" value="CAL8105474.1"/>
    <property type="molecule type" value="Genomic_DNA"/>
</dbReference>
<protein>
    <submittedName>
        <fullName evidence="3">Uncharacterized protein</fullName>
    </submittedName>
</protein>
<feature type="coiled-coil region" evidence="1">
    <location>
        <begin position="120"/>
        <end position="154"/>
    </location>
</feature>
<evidence type="ECO:0000256" key="2">
    <source>
        <dbReference type="SAM" id="MobiDB-lite"/>
    </source>
</evidence>
<feature type="coiled-coil region" evidence="1">
    <location>
        <begin position="60"/>
        <end position="94"/>
    </location>
</feature>